<evidence type="ECO:0000313" key="2">
    <source>
        <dbReference type="EMBL" id="ART71854.1"/>
    </source>
</evidence>
<dbReference type="EMBL" id="CP020809">
    <property type="protein sequence ID" value="ART71854.1"/>
    <property type="molecule type" value="Genomic_DNA"/>
</dbReference>
<evidence type="ECO:0000313" key="3">
    <source>
        <dbReference type="Proteomes" id="UP000195331"/>
    </source>
</evidence>
<feature type="transmembrane region" description="Helical" evidence="1">
    <location>
        <begin position="83"/>
        <end position="103"/>
    </location>
</feature>
<keyword evidence="1" id="KW-0812">Transmembrane</keyword>
<gene>
    <name evidence="2" type="ORF">BTO20_27875</name>
</gene>
<proteinExistence type="predicted"/>
<dbReference type="RefSeq" id="WP_087079213.1">
    <property type="nucleotide sequence ID" value="NZ_CP020809.1"/>
</dbReference>
<keyword evidence="1" id="KW-1133">Transmembrane helix</keyword>
<feature type="transmembrane region" description="Helical" evidence="1">
    <location>
        <begin position="109"/>
        <end position="127"/>
    </location>
</feature>
<reference evidence="2 3" key="1">
    <citation type="submission" date="2017-04" db="EMBL/GenBank/DDBJ databases">
        <title>Whole Genome Sequence of 1,4-Dioxane Degrading Bacterium Mycobacterium dioxanotrophicus PH-06.</title>
        <authorList>
            <person name="He Y."/>
        </authorList>
    </citation>
    <scope>NUCLEOTIDE SEQUENCE [LARGE SCALE GENOMIC DNA]</scope>
    <source>
        <strain evidence="2 3">PH-06</strain>
    </source>
</reference>
<sequence length="336" mass="37231">MLFDVVMACVPLVAVAPAVIGVATGHTDFTAKGQLQRGLYRSLLLAEKLPATTPGSAQIAADIDRATLAVAYRVQYPQRGAEITRLALVGLGLLTALVVYYGLLWVDAWWVYQVLFAIPVLVMAAWLHRAVGNFIRNDGLTRAVFEYFGAPTELIRPTTELITRSPTPTMAAVFERAAEIRDREHGGTLSSLDAVNAALGSYHTSVDWRALVGRIRRQLSTTDYRGHAETARAQAENVAAQSFSVLSSGYDRAMQTLTGPVFAARLSWLDTREHDRIAKAERAGDVYRAAWLATHYRDERSRMAGQLSWLRAQRNVRPRWPLHSERDRTSFVGGDH</sequence>
<accession>A0A1Y0C9Y2</accession>
<keyword evidence="1" id="KW-0472">Membrane</keyword>
<dbReference type="OrthoDB" id="4686086at2"/>
<dbReference type="Proteomes" id="UP000195331">
    <property type="component" value="Chromosome"/>
</dbReference>
<organism evidence="2 3">
    <name type="scientific">Mycobacterium dioxanotrophicus</name>
    <dbReference type="NCBI Taxonomy" id="482462"/>
    <lineage>
        <taxon>Bacteria</taxon>
        <taxon>Bacillati</taxon>
        <taxon>Actinomycetota</taxon>
        <taxon>Actinomycetes</taxon>
        <taxon>Mycobacteriales</taxon>
        <taxon>Mycobacteriaceae</taxon>
        <taxon>Mycobacterium</taxon>
    </lineage>
</organism>
<dbReference type="KEGG" id="mdx:BTO20_27875"/>
<name>A0A1Y0C9Y2_9MYCO</name>
<evidence type="ECO:0000256" key="1">
    <source>
        <dbReference type="SAM" id="Phobius"/>
    </source>
</evidence>
<keyword evidence="3" id="KW-1185">Reference proteome</keyword>
<dbReference type="AlphaFoldDB" id="A0A1Y0C9Y2"/>
<protein>
    <submittedName>
        <fullName evidence="2">Uncharacterized protein</fullName>
    </submittedName>
</protein>